<reference evidence="18 19" key="3">
    <citation type="journal article" date="2019" name="Nat. Med.">
        <title>A library of human gut bacterial isolates paired with longitudinal multiomics data enables mechanistic microbiome research.</title>
        <authorList>
            <person name="Poyet M."/>
            <person name="Groussin M."/>
            <person name="Gibbons S.M."/>
            <person name="Avila-Pacheco J."/>
            <person name="Jiang X."/>
            <person name="Kearney S.M."/>
            <person name="Perrotta A.R."/>
            <person name="Berdy B."/>
            <person name="Zhao S."/>
            <person name="Lieberman T.D."/>
            <person name="Swanson P.K."/>
            <person name="Smith M."/>
            <person name="Roesemann S."/>
            <person name="Alexander J.E."/>
            <person name="Rich S.A."/>
            <person name="Livny J."/>
            <person name="Vlamakis H."/>
            <person name="Clish C."/>
            <person name="Bullock K."/>
            <person name="Deik A."/>
            <person name="Scott J."/>
            <person name="Pierce K.A."/>
            <person name="Xavier R.J."/>
            <person name="Alm E.J."/>
        </authorList>
    </citation>
    <scope>NUCLEOTIDE SEQUENCE [LARGE SCALE GENOMIC DNA]</scope>
    <source>
        <strain evidence="8 18">BIOML-A42</strain>
        <strain evidence="9 19">BIOML-A5</strain>
    </source>
</reference>
<dbReference type="Proteomes" id="UP000285343">
    <property type="component" value="Unassembled WGS sequence"/>
</dbReference>
<dbReference type="EMBL" id="QRZC01000004">
    <property type="protein sequence ID" value="RGV44535.1"/>
    <property type="molecule type" value="Genomic_DNA"/>
</dbReference>
<keyword evidence="3" id="KW-0732">Signal</keyword>
<evidence type="ECO:0000259" key="5">
    <source>
        <dbReference type="Pfam" id="PF13802"/>
    </source>
</evidence>
<feature type="domain" description="Glycoside hydrolase family 31 TIM barrel" evidence="4">
    <location>
        <begin position="245"/>
        <end position="578"/>
    </location>
</feature>
<evidence type="ECO:0000259" key="7">
    <source>
        <dbReference type="Pfam" id="PF21365"/>
    </source>
</evidence>
<dbReference type="CDD" id="cd14752">
    <property type="entry name" value="GH31_N"/>
    <property type="match status" value="1"/>
</dbReference>
<dbReference type="RefSeq" id="WP_061411320.1">
    <property type="nucleotide sequence ID" value="NZ_CAXTGW010000007.1"/>
</dbReference>
<feature type="chain" id="PRO_5014530987" evidence="3">
    <location>
        <begin position="25"/>
        <end position="785"/>
    </location>
</feature>
<dbReference type="InterPro" id="IPR025887">
    <property type="entry name" value="Glyco_hydro_31_N_dom"/>
</dbReference>
<dbReference type="InterPro" id="IPR048395">
    <property type="entry name" value="Glyco_hydro_31_C"/>
</dbReference>
<dbReference type="EMBL" id="QSOF01000004">
    <property type="protein sequence ID" value="RGI78162.1"/>
    <property type="molecule type" value="Genomic_DNA"/>
</dbReference>
<evidence type="ECO:0000313" key="11">
    <source>
        <dbReference type="EMBL" id="RGI78162.1"/>
    </source>
</evidence>
<evidence type="ECO:0000313" key="9">
    <source>
        <dbReference type="EMBL" id="KAB4235634.1"/>
    </source>
</evidence>
<evidence type="ECO:0000313" key="19">
    <source>
        <dbReference type="Proteomes" id="UP000462376"/>
    </source>
</evidence>
<dbReference type="GO" id="GO:0004553">
    <property type="term" value="F:hydrolase activity, hydrolyzing O-glycosyl compounds"/>
    <property type="evidence" value="ECO:0007669"/>
    <property type="project" value="InterPro"/>
</dbReference>
<feature type="domain" description="Glycosyl hydrolase family 31 C-terminal" evidence="7">
    <location>
        <begin position="589"/>
        <end position="674"/>
    </location>
</feature>
<dbReference type="SUPFAM" id="SSF51011">
    <property type="entry name" value="Glycosyl hydrolase domain"/>
    <property type="match status" value="1"/>
</dbReference>
<dbReference type="PANTHER" id="PTHR43863">
    <property type="entry name" value="HYDROLASE, PUTATIVE (AFU_ORTHOLOGUE AFUA_1G03140)-RELATED"/>
    <property type="match status" value="1"/>
</dbReference>
<evidence type="ECO:0000313" key="16">
    <source>
        <dbReference type="Proteomes" id="UP000263754"/>
    </source>
</evidence>
<dbReference type="PANTHER" id="PTHR43863:SF2">
    <property type="entry name" value="MALTASE-GLUCOAMYLASE"/>
    <property type="match status" value="1"/>
</dbReference>
<dbReference type="SUPFAM" id="SSF51445">
    <property type="entry name" value="(Trans)glycosidases"/>
    <property type="match status" value="1"/>
</dbReference>
<dbReference type="GO" id="GO:0005975">
    <property type="term" value="P:carbohydrate metabolic process"/>
    <property type="evidence" value="ECO:0007669"/>
    <property type="project" value="InterPro"/>
</dbReference>
<evidence type="ECO:0000313" key="17">
    <source>
        <dbReference type="Proteomes" id="UP000285343"/>
    </source>
</evidence>
<keyword evidence="2" id="KW-0378">Hydrolase</keyword>
<dbReference type="Gene3D" id="3.20.20.80">
    <property type="entry name" value="Glycosidases"/>
    <property type="match status" value="1"/>
</dbReference>
<comment type="caution">
    <text evidence="10">The sequence shown here is derived from an EMBL/GenBank/DDBJ whole genome shotgun (WGS) entry which is preliminary data.</text>
</comment>
<dbReference type="InterPro" id="IPR051816">
    <property type="entry name" value="Glycosyl_Hydrolase_31"/>
</dbReference>
<dbReference type="Proteomes" id="UP000462376">
    <property type="component" value="Unassembled WGS sequence"/>
</dbReference>
<dbReference type="InterPro" id="IPR000322">
    <property type="entry name" value="Glyco_hydro_31_TIM"/>
</dbReference>
<dbReference type="SUPFAM" id="SSF74650">
    <property type="entry name" value="Galactose mutarotase-like"/>
    <property type="match status" value="1"/>
</dbReference>
<dbReference type="Gene3D" id="2.60.40.1180">
    <property type="entry name" value="Golgi alpha-mannosidase II"/>
    <property type="match status" value="2"/>
</dbReference>
<dbReference type="EMBL" id="MNQU01000230">
    <property type="protein sequence ID" value="OKZ32447.1"/>
    <property type="molecule type" value="Genomic_DNA"/>
</dbReference>
<sequence length="785" mass="90257">MKMNFMKRAGFVLTCATMLANLCAAQNTERTPQGMKCTTQGMDIRVEFYSPSIVRVYKTPEGKPYNKESLVVVKSPETVKVDFSEEAGQTVLKSSILKVLVNPATGGISFHTIAGNELLKDKDYGTSFADKNDAGTPSYQVRGSFLLDKDEPIYGVGQVMDGKFNRRNSMHHMQNENMFTYSPYFMSPVKGYAVYWDNYSISEFMDTPQELAFQSLGHCADYYFMYGGNADGIIAQVRDLTGHSPMLPLWAYGFFQSKERYHTQEESLNVLKKYRELQIPIDCMIQDWRYWPEYQKTDSAWNSHSFDPERFPNPKKWADEIHKLNAKLMIVAWPGFGTHTEQRKELDTKGMIINFDTWPPQSGARPYDVYNPEARDIYWKYLNKGIFSYIGNDGWWLDSTEPDHINRQESDYDLPTHLGSYRSVKNAYSLMHNSGIASHQKALSKDKRVVILTRSGFIGQQRYGCNTWSGDVTSTWDMLEKQIPAALNYTLMGIPNWNSDIGGFFAGRWNQEGGAKNPKYQELYVRWMQFGTFCPMMRSHGTELPREIWNFGKRGEWCFDAQEKMINLRYRLLPYIYSTSWDVSHNDGTFMRPLVMDFAADSKTHEVGGEFLFGRSLLVAPVTRPEVTEWSVYLPQGADWWDFWSNEKQQGGQTLNRCVSKEILPVYVKAGSILPFGPKVQYSAEKNWDNLEIRIYPGADGTFTLYEDENDNYNYEKGAYSTIRFHWDDKARRLTIEEREGSFPGMLKSRKFKVVLVGQNSGTGDRPMKGGKTISYAGKKKSIKL</sequence>
<protein>
    <submittedName>
        <fullName evidence="8">DUF5110 domain-containing protein</fullName>
    </submittedName>
    <submittedName>
        <fullName evidence="10">Xylosidase</fullName>
    </submittedName>
</protein>
<proteinExistence type="inferred from homology"/>
<dbReference type="Gene3D" id="2.60.40.1760">
    <property type="entry name" value="glycosyl hydrolase (family 31)"/>
    <property type="match status" value="1"/>
</dbReference>
<evidence type="ECO:0000313" key="13">
    <source>
        <dbReference type="EMBL" id="RGV44535.1"/>
    </source>
</evidence>
<dbReference type="Pfam" id="PF17137">
    <property type="entry name" value="DUF5110"/>
    <property type="match status" value="1"/>
</dbReference>
<evidence type="ECO:0000313" key="12">
    <source>
        <dbReference type="EMBL" id="RGJ94052.1"/>
    </source>
</evidence>
<evidence type="ECO:0000256" key="1">
    <source>
        <dbReference type="ARBA" id="ARBA00007806"/>
    </source>
</evidence>
<dbReference type="Pfam" id="PF13802">
    <property type="entry name" value="Gal_mutarotas_2"/>
    <property type="match status" value="1"/>
</dbReference>
<keyword evidence="2" id="KW-0326">Glycosidase</keyword>
<reference evidence="10 14" key="1">
    <citation type="journal article" date="2016" name="Nat. Biotechnol.">
        <title>Measurement of bacterial replication rates in microbial communities.</title>
        <authorList>
            <person name="Brown C.T."/>
            <person name="Olm M.R."/>
            <person name="Thomas B.C."/>
            <person name="Banfield J.F."/>
        </authorList>
    </citation>
    <scope>NUCLEOTIDE SEQUENCE [LARGE SCALE GENOMIC DNA]</scope>
    <source>
        <strain evidence="10">45_41</strain>
    </source>
</reference>
<dbReference type="EMBL" id="WCTL01000010">
    <property type="protein sequence ID" value="KAB4235634.1"/>
    <property type="molecule type" value="Genomic_DNA"/>
</dbReference>
<dbReference type="Pfam" id="PF01055">
    <property type="entry name" value="Glyco_hydro_31_2nd"/>
    <property type="match status" value="1"/>
</dbReference>
<dbReference type="Proteomes" id="UP000186549">
    <property type="component" value="Unassembled WGS sequence"/>
</dbReference>
<evidence type="ECO:0000259" key="4">
    <source>
        <dbReference type="Pfam" id="PF01055"/>
    </source>
</evidence>
<dbReference type="EMBL" id="QSPV01000006">
    <property type="protein sequence ID" value="RGJ94052.1"/>
    <property type="molecule type" value="Genomic_DNA"/>
</dbReference>
<dbReference type="InterPro" id="IPR011013">
    <property type="entry name" value="Gal_mutarotase_sf_dom"/>
</dbReference>
<dbReference type="InterPro" id="IPR013780">
    <property type="entry name" value="Glyco_hydro_b"/>
</dbReference>
<dbReference type="Proteomes" id="UP000263754">
    <property type="component" value="Unassembled WGS sequence"/>
</dbReference>
<evidence type="ECO:0000256" key="3">
    <source>
        <dbReference type="SAM" id="SignalP"/>
    </source>
</evidence>
<feature type="signal peptide" evidence="3">
    <location>
        <begin position="1"/>
        <end position="24"/>
    </location>
</feature>
<accession>A0A139KH34</accession>
<dbReference type="Pfam" id="PF21365">
    <property type="entry name" value="Glyco_hydro_31_3rd"/>
    <property type="match status" value="1"/>
</dbReference>
<evidence type="ECO:0000313" key="14">
    <source>
        <dbReference type="Proteomes" id="UP000186549"/>
    </source>
</evidence>
<dbReference type="Proteomes" id="UP000432488">
    <property type="component" value="Unassembled WGS sequence"/>
</dbReference>
<reference evidence="15 16" key="2">
    <citation type="submission" date="2018-08" db="EMBL/GenBank/DDBJ databases">
        <title>A genome reference for cultivated species of the human gut microbiota.</title>
        <authorList>
            <person name="Zou Y."/>
            <person name="Xue W."/>
            <person name="Luo G."/>
        </authorList>
    </citation>
    <scope>NUCLEOTIDE SEQUENCE [LARGE SCALE GENOMIC DNA]</scope>
    <source>
        <strain evidence="13 17">AF14-42</strain>
        <strain evidence="12 15">TM04-30</strain>
        <strain evidence="11 16">TM10-17</strain>
    </source>
</reference>
<gene>
    <name evidence="10" type="ORF">BHV79_10140</name>
    <name evidence="13" type="ORF">DWW14_04900</name>
    <name evidence="12" type="ORF">DXD40_09585</name>
    <name evidence="11" type="ORF">DXD90_04215</name>
    <name evidence="9" type="ORF">GAP47_12430</name>
    <name evidence="8" type="ORF">GAQ56_04970</name>
</gene>
<organism evidence="10 14">
    <name type="scientific">Bacteroides uniformis</name>
    <dbReference type="NCBI Taxonomy" id="820"/>
    <lineage>
        <taxon>Bacteria</taxon>
        <taxon>Pseudomonadati</taxon>
        <taxon>Bacteroidota</taxon>
        <taxon>Bacteroidia</taxon>
        <taxon>Bacteroidales</taxon>
        <taxon>Bacteroidaceae</taxon>
        <taxon>Bacteroides</taxon>
    </lineage>
</organism>
<evidence type="ECO:0000313" key="18">
    <source>
        <dbReference type="Proteomes" id="UP000432488"/>
    </source>
</evidence>
<evidence type="ECO:0000256" key="2">
    <source>
        <dbReference type="RuleBase" id="RU361185"/>
    </source>
</evidence>
<dbReference type="InterPro" id="IPR017853">
    <property type="entry name" value="GH"/>
</dbReference>
<evidence type="ECO:0000259" key="6">
    <source>
        <dbReference type="Pfam" id="PF17137"/>
    </source>
</evidence>
<feature type="domain" description="DUF5110" evidence="6">
    <location>
        <begin position="690"/>
        <end position="758"/>
    </location>
</feature>
<dbReference type="AlphaFoldDB" id="A0A139KH34"/>
<dbReference type="InterPro" id="IPR033403">
    <property type="entry name" value="DUF5110"/>
</dbReference>
<dbReference type="GO" id="GO:0030246">
    <property type="term" value="F:carbohydrate binding"/>
    <property type="evidence" value="ECO:0007669"/>
    <property type="project" value="InterPro"/>
</dbReference>
<evidence type="ECO:0000313" key="15">
    <source>
        <dbReference type="Proteomes" id="UP000260844"/>
    </source>
</evidence>
<evidence type="ECO:0000313" key="10">
    <source>
        <dbReference type="EMBL" id="OKZ32447.1"/>
    </source>
</evidence>
<dbReference type="EMBL" id="WCUV01000003">
    <property type="protein sequence ID" value="KAB4094766.1"/>
    <property type="molecule type" value="Genomic_DNA"/>
</dbReference>
<name>A0A139KH34_BACUN</name>
<dbReference type="PATRIC" id="fig|820.27.peg.683"/>
<dbReference type="CDD" id="cd06591">
    <property type="entry name" value="GH31_xylosidase_XylS"/>
    <property type="match status" value="1"/>
</dbReference>
<feature type="domain" description="Glycoside hydrolase family 31 N-terminal" evidence="5">
    <location>
        <begin position="44"/>
        <end position="204"/>
    </location>
</feature>
<dbReference type="Proteomes" id="UP000260844">
    <property type="component" value="Unassembled WGS sequence"/>
</dbReference>
<comment type="similarity">
    <text evidence="1 2">Belongs to the glycosyl hydrolase 31 family.</text>
</comment>
<evidence type="ECO:0000313" key="8">
    <source>
        <dbReference type="EMBL" id="KAB4094766.1"/>
    </source>
</evidence>